<dbReference type="GO" id="GO:0044780">
    <property type="term" value="P:bacterial-type flagellum assembly"/>
    <property type="evidence" value="ECO:0007669"/>
    <property type="project" value="InterPro"/>
</dbReference>
<dbReference type="PANTHER" id="PTHR30033">
    <property type="entry name" value="FLAGELLAR HOOK-ASSOCIATED PROTEIN 1"/>
    <property type="match status" value="1"/>
</dbReference>
<dbReference type="Pfam" id="PF22638">
    <property type="entry name" value="FlgK_D1"/>
    <property type="match status" value="1"/>
</dbReference>
<comment type="subcellular location">
    <subcellularLocation>
        <location evidence="1">Bacterial flagellum</location>
    </subcellularLocation>
    <subcellularLocation>
        <location evidence="2">Secreted</location>
    </subcellularLocation>
</comment>
<dbReference type="Proteomes" id="UP000594380">
    <property type="component" value="Unassembled WGS sequence"/>
</dbReference>
<comment type="similarity">
    <text evidence="3">Belongs to the flagella basal body rod proteins family.</text>
</comment>
<evidence type="ECO:0000256" key="2">
    <source>
        <dbReference type="ARBA" id="ARBA00004613"/>
    </source>
</evidence>
<evidence type="ECO:0000259" key="7">
    <source>
        <dbReference type="Pfam" id="PF00460"/>
    </source>
</evidence>
<evidence type="ECO:0000259" key="11">
    <source>
        <dbReference type="Pfam" id="PF22638"/>
    </source>
</evidence>
<proteinExistence type="inferred from homology"/>
<dbReference type="Pfam" id="PF06429">
    <property type="entry name" value="Flg_bbr_C"/>
    <property type="match status" value="1"/>
</dbReference>
<accession>A0A7Y6N2T1</accession>
<dbReference type="InterPro" id="IPR053927">
    <property type="entry name" value="FlgK_helical"/>
</dbReference>
<dbReference type="InterPro" id="IPR010930">
    <property type="entry name" value="Flg_bb/hook_C_dom"/>
</dbReference>
<dbReference type="SUPFAM" id="SSF64518">
    <property type="entry name" value="Phase 1 flagellin"/>
    <property type="match status" value="2"/>
</dbReference>
<reference evidence="12 13" key="1">
    <citation type="submission" date="2020-02" db="EMBL/GenBank/DDBJ databases">
        <title>Paraburkholderia simonii sp. nov. and Paraburkholderia youngii sp. nov. Brazilian and Mexican Mimosa-associated rhizobia.</title>
        <authorList>
            <person name="Mavima L."/>
            <person name="Beukes C.W."/>
            <person name="Chan W.Y."/>
            <person name="Palmer M."/>
            <person name="De Meyer S.E."/>
            <person name="James E.K."/>
            <person name="Venter S.N."/>
            <person name="Steenkamp E.T."/>
        </authorList>
    </citation>
    <scope>NUCLEOTIDE SEQUENCE [LARGE SCALE GENOMIC DNA]</scope>
    <source>
        <strain evidence="12 13">JPY169</strain>
    </source>
</reference>
<evidence type="ECO:0000256" key="5">
    <source>
        <dbReference type="ARBA" id="ARBA00022525"/>
    </source>
</evidence>
<dbReference type="PROSITE" id="PS00588">
    <property type="entry name" value="FLAGELLA_BB_ROD"/>
    <property type="match status" value="1"/>
</dbReference>
<name>A0A7Y6N2T1_9BURK</name>
<comment type="caution">
    <text evidence="12">The sequence shown here is derived from an EMBL/GenBank/DDBJ whole genome shotgun (WGS) entry which is preliminary data.</text>
</comment>
<dbReference type="GeneID" id="301104567"/>
<feature type="domain" description="Flagellar basal body rod protein N-terminal" evidence="7">
    <location>
        <begin position="6"/>
        <end position="36"/>
    </location>
</feature>
<keyword evidence="12" id="KW-0966">Cell projection</keyword>
<dbReference type="RefSeq" id="WP_176109993.1">
    <property type="nucleotide sequence ID" value="NZ_JAALDK010000001.1"/>
</dbReference>
<dbReference type="EMBL" id="JAALDK010000001">
    <property type="protein sequence ID" value="NUY03830.1"/>
    <property type="molecule type" value="Genomic_DNA"/>
</dbReference>
<keyword evidence="12" id="KW-0969">Cilium</keyword>
<dbReference type="Pfam" id="PF21159">
    <property type="entry name" value="FlgK_2nd"/>
    <property type="match status" value="1"/>
</dbReference>
<evidence type="ECO:0000259" key="10">
    <source>
        <dbReference type="Pfam" id="PF21159"/>
    </source>
</evidence>
<dbReference type="Pfam" id="PF21158">
    <property type="entry name" value="flgK_1st_1"/>
    <property type="match status" value="1"/>
</dbReference>
<evidence type="ECO:0000259" key="8">
    <source>
        <dbReference type="Pfam" id="PF06429"/>
    </source>
</evidence>
<feature type="domain" description="Flagellar hook-associated protein 1 D2-like" evidence="9">
    <location>
        <begin position="340"/>
        <end position="417"/>
    </location>
</feature>
<evidence type="ECO:0000313" key="13">
    <source>
        <dbReference type="Proteomes" id="UP000594380"/>
    </source>
</evidence>
<dbReference type="InterPro" id="IPR049119">
    <property type="entry name" value="FlgK_D2-like"/>
</dbReference>
<sequence>MSSNLLNIGLSGLNAAQWGLTTTGENISNASTPGYTMETPVYSEVGGNYTGSGYMPMGVSTDTITRAYSQYLTTELNNAQSWSSSLSTYNTMISQLNNLVGSPTGGIASAISGYFTGLQNVANDASSVSTRQTAISDAQTLANQINAAGQQYDQLRASVNTQMSDAVTKINTFTAQIASLNTQITQASSQGQPPNQLLDQRDLAVSNLSQLIGVSVVQDNGSYSLFMSNGQPLVLAGNSFNLGTATSSADPTELSVQYLGQAGAKPTPTPQTLSDSSVSGGTLGGLVQFRSQTLDPAEAQLGAIATSFAAQVNAQNELGLTLNGTAGGALFTVGSPTVYANSQNSGTATLGVSFADASQPTAGDYTLSYNGSAYTLTDNQTGSIVGSAADLTKPIGGLQFSVASGTMNAGDSFTVEPTRGALNGFALTTTAGSAIAAAAPVLASASTSNTGSATITQGTVSAGYSAPTSASKITYTASTGGLTNFPVGSVVTVAGSPSTSYTIGSATDVVPYSPNSGATLTITNPTNSTNPGVMNNVTVTISGTPANGDSFTIGPNTGATNDGRNAQLLSNLTNAKTLVGGTATLTSAYASYVNSIGNQTTQIQAMATTQSSLVTQITSAQQSVSGVNINEEAANLLQYQQLYQANSKVIQTAQTLFQTLLGIFS</sequence>
<dbReference type="InterPro" id="IPR002371">
    <property type="entry name" value="FlgK"/>
</dbReference>
<dbReference type="NCBIfam" id="TIGR02492">
    <property type="entry name" value="flgK_ends"/>
    <property type="match status" value="1"/>
</dbReference>
<evidence type="ECO:0000256" key="3">
    <source>
        <dbReference type="ARBA" id="ARBA00009677"/>
    </source>
</evidence>
<dbReference type="GO" id="GO:0009424">
    <property type="term" value="C:bacterial-type flagellum hook"/>
    <property type="evidence" value="ECO:0007669"/>
    <property type="project" value="InterPro"/>
</dbReference>
<dbReference type="Pfam" id="PF00460">
    <property type="entry name" value="Flg_bb_rod"/>
    <property type="match status" value="1"/>
</dbReference>
<keyword evidence="6" id="KW-0975">Bacterial flagellum</keyword>
<dbReference type="InterPro" id="IPR001444">
    <property type="entry name" value="Flag_bb_rod_N"/>
</dbReference>
<keyword evidence="12" id="KW-0282">Flagellum</keyword>
<evidence type="ECO:0000313" key="12">
    <source>
        <dbReference type="EMBL" id="NUY03830.1"/>
    </source>
</evidence>
<keyword evidence="5" id="KW-0964">Secreted</keyword>
<feature type="domain" description="Flagellar hook-associated protein FlgK helical" evidence="11">
    <location>
        <begin position="93"/>
        <end position="331"/>
    </location>
</feature>
<dbReference type="GO" id="GO:0005576">
    <property type="term" value="C:extracellular region"/>
    <property type="evidence" value="ECO:0007669"/>
    <property type="project" value="UniProtKB-SubCell"/>
</dbReference>
<evidence type="ECO:0000256" key="1">
    <source>
        <dbReference type="ARBA" id="ARBA00004365"/>
    </source>
</evidence>
<feature type="domain" description="Flagellar basal-body/hook protein C-terminal" evidence="8">
    <location>
        <begin position="624"/>
        <end position="662"/>
    </location>
</feature>
<dbReference type="InterPro" id="IPR049474">
    <property type="entry name" value="FlgK_D3"/>
</dbReference>
<dbReference type="PRINTS" id="PR01005">
    <property type="entry name" value="FLGHOOKAP1"/>
</dbReference>
<dbReference type="InterPro" id="IPR019776">
    <property type="entry name" value="Flagellar_basal_body_rod_CS"/>
</dbReference>
<gene>
    <name evidence="12" type="primary">flgK</name>
    <name evidence="12" type="ORF">G5S42_29865</name>
</gene>
<organism evidence="12 13">
    <name type="scientific">Paraburkholderia youngii</name>
    <dbReference type="NCBI Taxonomy" id="2782701"/>
    <lineage>
        <taxon>Bacteria</taxon>
        <taxon>Pseudomonadati</taxon>
        <taxon>Pseudomonadota</taxon>
        <taxon>Betaproteobacteria</taxon>
        <taxon>Burkholderiales</taxon>
        <taxon>Burkholderiaceae</taxon>
        <taxon>Paraburkholderia</taxon>
    </lineage>
</organism>
<dbReference type="PANTHER" id="PTHR30033:SF1">
    <property type="entry name" value="FLAGELLAR HOOK-ASSOCIATED PROTEIN 1"/>
    <property type="match status" value="1"/>
</dbReference>
<feature type="domain" description="Flagellar hook-associated protein 1 D3" evidence="10">
    <location>
        <begin position="440"/>
        <end position="555"/>
    </location>
</feature>
<protein>
    <recommendedName>
        <fullName evidence="4">Flagellar hook-associated protein 1</fullName>
    </recommendedName>
</protein>
<dbReference type="AlphaFoldDB" id="A0A7Y6N2T1"/>
<dbReference type="GO" id="GO:0005198">
    <property type="term" value="F:structural molecule activity"/>
    <property type="evidence" value="ECO:0007669"/>
    <property type="project" value="InterPro"/>
</dbReference>
<evidence type="ECO:0000259" key="9">
    <source>
        <dbReference type="Pfam" id="PF21158"/>
    </source>
</evidence>
<evidence type="ECO:0000256" key="6">
    <source>
        <dbReference type="ARBA" id="ARBA00023143"/>
    </source>
</evidence>
<evidence type="ECO:0000256" key="4">
    <source>
        <dbReference type="ARBA" id="ARBA00016244"/>
    </source>
</evidence>